<comment type="caution">
    <text evidence="1">The sequence shown here is derived from an EMBL/GenBank/DDBJ whole genome shotgun (WGS) entry which is preliminary data.</text>
</comment>
<organism evidence="1 2">
    <name type="scientific">Trichinella patagoniensis</name>
    <dbReference type="NCBI Taxonomy" id="990121"/>
    <lineage>
        <taxon>Eukaryota</taxon>
        <taxon>Metazoa</taxon>
        <taxon>Ecdysozoa</taxon>
        <taxon>Nematoda</taxon>
        <taxon>Enoplea</taxon>
        <taxon>Dorylaimia</taxon>
        <taxon>Trichinellida</taxon>
        <taxon>Trichinellidae</taxon>
        <taxon>Trichinella</taxon>
    </lineage>
</organism>
<accession>A0A0V0ZA87</accession>
<dbReference type="AlphaFoldDB" id="A0A0V0ZA87"/>
<gene>
    <name evidence="1" type="ORF">T12_4076</name>
</gene>
<dbReference type="Proteomes" id="UP000054783">
    <property type="component" value="Unassembled WGS sequence"/>
</dbReference>
<evidence type="ECO:0000313" key="1">
    <source>
        <dbReference type="EMBL" id="KRY09342.1"/>
    </source>
</evidence>
<keyword evidence="2" id="KW-1185">Reference proteome</keyword>
<reference evidence="1 2" key="1">
    <citation type="submission" date="2015-01" db="EMBL/GenBank/DDBJ databases">
        <title>Evolution of Trichinella species and genotypes.</title>
        <authorList>
            <person name="Korhonen P.K."/>
            <person name="Edoardo P."/>
            <person name="Giuseppe L.R."/>
            <person name="Gasser R.B."/>
        </authorList>
    </citation>
    <scope>NUCLEOTIDE SEQUENCE [LARGE SCALE GENOMIC DNA]</scope>
    <source>
        <strain evidence="1">ISS2496</strain>
    </source>
</reference>
<evidence type="ECO:0000313" key="2">
    <source>
        <dbReference type="Proteomes" id="UP000054783"/>
    </source>
</evidence>
<protein>
    <submittedName>
        <fullName evidence="1">Uncharacterized protein</fullName>
    </submittedName>
</protein>
<proteinExistence type="predicted"/>
<name>A0A0V0ZA87_9BILA</name>
<dbReference type="OrthoDB" id="10521388at2759"/>
<dbReference type="EMBL" id="JYDQ01000278">
    <property type="protein sequence ID" value="KRY09342.1"/>
    <property type="molecule type" value="Genomic_DNA"/>
</dbReference>
<sequence length="252" mass="28349">MSFTLTIDQEVYLFGASDVGVRQTSLRQTYVDELLLSKRDTMANSEACHTRRGTENRKKSSAGVTATKSFQERCCLGVPVADTSYQLPTAKAPGQPAATAYFSDKRRPYVSVESSCCNQVAFDDSSFMIQRNHIFDSRLDHECGQSVPRRIPHCHTIINSQTTAHLRRPYVSNYRNISDSQCEGDRKAVPAYHANIFVGYRQSGSPSRKPMIVCGTAVIPRRADERLVVLSRVIIVQVDLIANYCYNLYYRS</sequence>